<sequence length="236" mass="26325">MTRYFCLREEKPYPASIDAAHKWSLPGVKCSECGVTWGMSGHQYPGVDLSQLPERAKFVRPWPVPDTELARLRELVRPFAPPNAKLPPGTRFGPLEGRASGKFGPFTSLGDISWVVRREVLERLQAGDVRGLQGFPTALRFREKNPPELLELQIEPYGRLHPDCLPPDMPSPCATCGRLAARLPEVPILDVASLPTDLDLFRVSNFSTVVVGTERFMEAVHRLGLNGITFQELPTR</sequence>
<evidence type="ECO:0008006" key="3">
    <source>
        <dbReference type="Google" id="ProtNLM"/>
    </source>
</evidence>
<protein>
    <recommendedName>
        <fullName evidence="3">Myxococcus xanthus double-CXXCG motif paralogous family</fullName>
    </recommendedName>
</protein>
<organism evidence="1 2">
    <name type="scientific">Pyxidicoccus fallax</name>
    <dbReference type="NCBI Taxonomy" id="394095"/>
    <lineage>
        <taxon>Bacteria</taxon>
        <taxon>Pseudomonadati</taxon>
        <taxon>Myxococcota</taxon>
        <taxon>Myxococcia</taxon>
        <taxon>Myxococcales</taxon>
        <taxon>Cystobacterineae</taxon>
        <taxon>Myxococcaceae</taxon>
        <taxon>Pyxidicoccus</taxon>
    </lineage>
</organism>
<dbReference type="InterPro" id="IPR011750">
    <property type="entry name" value="Gmx_para_CXXCG"/>
</dbReference>
<reference evidence="1 2" key="1">
    <citation type="submission" date="2020-04" db="EMBL/GenBank/DDBJ databases">
        <title>Draft genome of Pyxidicoccus fallax type strain.</title>
        <authorList>
            <person name="Whitworth D.E."/>
        </authorList>
    </citation>
    <scope>NUCLEOTIDE SEQUENCE [LARGE SCALE GENOMIC DNA]</scope>
    <source>
        <strain evidence="1 2">DSM 14698</strain>
    </source>
</reference>
<gene>
    <name evidence="1" type="ORF">HG543_00045</name>
</gene>
<dbReference type="Pfam" id="PF09535">
    <property type="entry name" value="Gmx_para_CXXCG"/>
    <property type="match status" value="1"/>
</dbReference>
<name>A0A848L8T0_9BACT</name>
<dbReference type="EMBL" id="JABBJJ010000001">
    <property type="protein sequence ID" value="NMO13265.1"/>
    <property type="molecule type" value="Genomic_DNA"/>
</dbReference>
<keyword evidence="2" id="KW-1185">Reference proteome</keyword>
<dbReference type="Proteomes" id="UP000518300">
    <property type="component" value="Unassembled WGS sequence"/>
</dbReference>
<dbReference type="NCBIfam" id="TIGR02264">
    <property type="entry name" value="gmx_para_CXXCG"/>
    <property type="match status" value="1"/>
</dbReference>
<evidence type="ECO:0000313" key="2">
    <source>
        <dbReference type="Proteomes" id="UP000518300"/>
    </source>
</evidence>
<dbReference type="RefSeq" id="WP_169342636.1">
    <property type="nucleotide sequence ID" value="NZ_JABBJJ010000001.1"/>
</dbReference>
<proteinExistence type="predicted"/>
<accession>A0A848L8T0</accession>
<comment type="caution">
    <text evidence="1">The sequence shown here is derived from an EMBL/GenBank/DDBJ whole genome shotgun (WGS) entry which is preliminary data.</text>
</comment>
<evidence type="ECO:0000313" key="1">
    <source>
        <dbReference type="EMBL" id="NMO13265.1"/>
    </source>
</evidence>
<dbReference type="AlphaFoldDB" id="A0A848L8T0"/>